<gene>
    <name evidence="7" type="ORF">A1sIA56_03265</name>
</gene>
<dbReference type="GO" id="GO:0008409">
    <property type="term" value="F:5'-3' exonuclease activity"/>
    <property type="evidence" value="ECO:0007669"/>
    <property type="project" value="InterPro"/>
</dbReference>
<feature type="domain" description="5'-3' exonuclease" evidence="6">
    <location>
        <begin position="1"/>
        <end position="270"/>
    </location>
</feature>
<evidence type="ECO:0000256" key="4">
    <source>
        <dbReference type="ARBA" id="ARBA00049957"/>
    </source>
</evidence>
<dbReference type="InterPro" id="IPR029060">
    <property type="entry name" value="PIN-like_dom_sf"/>
</dbReference>
<dbReference type="SUPFAM" id="SSF47807">
    <property type="entry name" value="5' to 3' exonuclease, C-terminal subdomain"/>
    <property type="match status" value="1"/>
</dbReference>
<evidence type="ECO:0000313" key="8">
    <source>
        <dbReference type="Proteomes" id="UP000217215"/>
    </source>
</evidence>
<dbReference type="Gene3D" id="1.10.150.20">
    <property type="entry name" value="5' to 3' exonuclease, C-terminal subdomain"/>
    <property type="match status" value="1"/>
</dbReference>
<name>A0A249KGL6_9ACTN</name>
<dbReference type="AlphaFoldDB" id="A0A249KGL6"/>
<reference evidence="7 8" key="1">
    <citation type="submission" date="2016-07" db="EMBL/GenBank/DDBJ databases">
        <title>High microdiversification within the ubiquitous acI lineage of Actinobacteria.</title>
        <authorList>
            <person name="Neuenschwander S.M."/>
            <person name="Salcher M."/>
            <person name="Ghai R."/>
            <person name="Pernthaler J."/>
        </authorList>
    </citation>
    <scope>NUCLEOTIDE SEQUENCE [LARGE SCALE GENOMIC DNA]</scope>
    <source>
        <strain evidence="7">MMS-IA-56</strain>
    </source>
</reference>
<keyword evidence="1" id="KW-0540">Nuclease</keyword>
<dbReference type="CDD" id="cd09898">
    <property type="entry name" value="H3TH_53EXO"/>
    <property type="match status" value="1"/>
</dbReference>
<evidence type="ECO:0000256" key="5">
    <source>
        <dbReference type="ARBA" id="ARBA00050026"/>
    </source>
</evidence>
<evidence type="ECO:0000256" key="2">
    <source>
        <dbReference type="ARBA" id="ARBA00022801"/>
    </source>
</evidence>
<dbReference type="InterPro" id="IPR020046">
    <property type="entry name" value="5-3_exonucl_a-hlix_arch_N"/>
</dbReference>
<accession>A0A249KGL6</accession>
<dbReference type="GO" id="GO:0033567">
    <property type="term" value="P:DNA replication, Okazaki fragment processing"/>
    <property type="evidence" value="ECO:0007669"/>
    <property type="project" value="InterPro"/>
</dbReference>
<evidence type="ECO:0000313" key="7">
    <source>
        <dbReference type="EMBL" id="ASY15932.1"/>
    </source>
</evidence>
<dbReference type="PANTHER" id="PTHR42646">
    <property type="entry name" value="FLAP ENDONUCLEASE XNI"/>
    <property type="match status" value="1"/>
</dbReference>
<evidence type="ECO:0000259" key="6">
    <source>
        <dbReference type="SMART" id="SM00475"/>
    </source>
</evidence>
<dbReference type="Pfam" id="PF02739">
    <property type="entry name" value="5_3_exonuc_N"/>
    <property type="match status" value="1"/>
</dbReference>
<keyword evidence="3 7" id="KW-0269">Exonuclease</keyword>
<keyword evidence="8" id="KW-1185">Reference proteome</keyword>
<dbReference type="GO" id="GO:0017108">
    <property type="term" value="F:5'-flap endonuclease activity"/>
    <property type="evidence" value="ECO:0007669"/>
    <property type="project" value="InterPro"/>
</dbReference>
<dbReference type="SMART" id="SM00475">
    <property type="entry name" value="53EXOc"/>
    <property type="match status" value="1"/>
</dbReference>
<evidence type="ECO:0000256" key="1">
    <source>
        <dbReference type="ARBA" id="ARBA00022722"/>
    </source>
</evidence>
<dbReference type="Proteomes" id="UP000217215">
    <property type="component" value="Chromosome"/>
</dbReference>
<dbReference type="KEGG" id="psuf:A1sIA56_03265"/>
<dbReference type="GO" id="GO:0003677">
    <property type="term" value="F:DNA binding"/>
    <property type="evidence" value="ECO:0007669"/>
    <property type="project" value="InterPro"/>
</dbReference>
<comment type="function">
    <text evidence="4">5'-3' exonuclease acting preferentially on double-stranded DNA.</text>
</comment>
<dbReference type="InterPro" id="IPR002421">
    <property type="entry name" value="5-3_exonuclease"/>
</dbReference>
<dbReference type="InterPro" id="IPR038969">
    <property type="entry name" value="FEN"/>
</dbReference>
<sequence>MTLMLLDSASLWYRAYYGMPDTLLSPSGMPVNAIRGYLDMTARLIGMYSPDRIVACIEGDWRPSWRVDLFPDYKANRLEDESDEEEEPETLTPQIPVLLDLLDAFGIPMLGVDDYEADDVMATFAVKEKGPIRVVTGDRDLFQMVDDKRDVKIVYLARGISQHDLVDSKWVAEKYGIPGDRYALFAMFRGDPSDGLPGVRGIGEKGAALIANHFSTVDEALAGAKAEHEALTKSLAKKIIDGADYLKIAPTLVHCAKDVAIPKMDISMPKKPDDLSTIYQMKDEYGLGASVDRLISALGW</sequence>
<keyword evidence="2" id="KW-0378">Hydrolase</keyword>
<proteinExistence type="predicted"/>
<dbReference type="SUPFAM" id="SSF88723">
    <property type="entry name" value="PIN domain-like"/>
    <property type="match status" value="1"/>
</dbReference>
<dbReference type="Gene3D" id="3.40.50.1010">
    <property type="entry name" value="5'-nuclease"/>
    <property type="match status" value="1"/>
</dbReference>
<dbReference type="OrthoDB" id="9806424at2"/>
<protein>
    <recommendedName>
        <fullName evidence="5">5'-3' exonuclease</fullName>
    </recommendedName>
</protein>
<dbReference type="Pfam" id="PF01367">
    <property type="entry name" value="5_3_exonuc"/>
    <property type="match status" value="1"/>
</dbReference>
<organism evidence="7 8">
    <name type="scientific">Candidatus Planktophila sulfonica</name>
    <dbReference type="NCBI Taxonomy" id="1884904"/>
    <lineage>
        <taxon>Bacteria</taxon>
        <taxon>Bacillati</taxon>
        <taxon>Actinomycetota</taxon>
        <taxon>Actinomycetes</taxon>
        <taxon>Candidatus Nanopelagicales</taxon>
        <taxon>Candidatus Nanopelagicaceae</taxon>
        <taxon>Candidatus Planktophila</taxon>
    </lineage>
</organism>
<dbReference type="PANTHER" id="PTHR42646:SF2">
    <property type="entry name" value="5'-3' EXONUCLEASE FAMILY PROTEIN"/>
    <property type="match status" value="1"/>
</dbReference>
<dbReference type="RefSeq" id="WP_095673525.1">
    <property type="nucleotide sequence ID" value="NZ_CP016773.1"/>
</dbReference>
<dbReference type="InterPro" id="IPR020045">
    <property type="entry name" value="DNA_polI_H3TH"/>
</dbReference>
<dbReference type="InterPro" id="IPR036279">
    <property type="entry name" value="5-3_exonuclease_C_sf"/>
</dbReference>
<dbReference type="EMBL" id="CP016773">
    <property type="protein sequence ID" value="ASY15932.1"/>
    <property type="molecule type" value="Genomic_DNA"/>
</dbReference>
<evidence type="ECO:0000256" key="3">
    <source>
        <dbReference type="ARBA" id="ARBA00022839"/>
    </source>
</evidence>
<dbReference type="CDD" id="cd09859">
    <property type="entry name" value="PIN_53EXO"/>
    <property type="match status" value="1"/>
</dbReference>